<dbReference type="Proteomes" id="UP000315636">
    <property type="component" value="Unassembled WGS sequence"/>
</dbReference>
<keyword evidence="6" id="KW-1185">Reference proteome</keyword>
<dbReference type="InterPro" id="IPR016181">
    <property type="entry name" value="Acyl_CoA_acyltransferase"/>
</dbReference>
<evidence type="ECO:0000256" key="1">
    <source>
        <dbReference type="ARBA" id="ARBA00022679"/>
    </source>
</evidence>
<reference evidence="5 6" key="1">
    <citation type="submission" date="2017-05" db="EMBL/GenBank/DDBJ databases">
        <authorList>
            <person name="Varghese N."/>
            <person name="Submissions S."/>
        </authorList>
    </citation>
    <scope>NUCLEOTIDE SEQUENCE [LARGE SCALE GENOMIC DNA]</scope>
    <source>
        <strain evidence="5 6">DSM 45474</strain>
    </source>
</reference>
<evidence type="ECO:0000313" key="5">
    <source>
        <dbReference type="EMBL" id="SMO71335.1"/>
    </source>
</evidence>
<dbReference type="RefSeq" id="WP_142505662.1">
    <property type="nucleotide sequence ID" value="NZ_FXTI01000006.1"/>
</dbReference>
<sequence>MSDIVIRPLEIRDAEQLLRLEMKNKNFFQRYTPLRTEMFYTLEGQRELVKEHVQQAKKGIGYYFGIFLVNDQLIGKISLAEIVRGDLQSCWLGYCLDQEQNGKGYMTEAVKFVVDFAFKELKLHRIEAGVMPHNKGSIRVLEKAGFHKEGLSKKNVRINGKWEDHQLLAILNPDD</sequence>
<name>A0A521DIC0_9BACL</name>
<feature type="domain" description="N-acetyltransferase" evidence="4">
    <location>
        <begin position="4"/>
        <end position="173"/>
    </location>
</feature>
<keyword evidence="2" id="KW-0012">Acyltransferase</keyword>
<dbReference type="PROSITE" id="PS51186">
    <property type="entry name" value="GNAT"/>
    <property type="match status" value="1"/>
</dbReference>
<dbReference type="PANTHER" id="PTHR43792:SF8">
    <property type="entry name" value="[RIBOSOMAL PROTEIN US5]-ALANINE N-ACETYLTRANSFERASE"/>
    <property type="match status" value="1"/>
</dbReference>
<dbReference type="InterPro" id="IPR000182">
    <property type="entry name" value="GNAT_dom"/>
</dbReference>
<dbReference type="FunFam" id="3.40.630.30:FF:000005">
    <property type="entry name" value="Ribosomal protein alanine acetyltransferase"/>
    <property type="match status" value="1"/>
</dbReference>
<dbReference type="GO" id="GO:0005737">
    <property type="term" value="C:cytoplasm"/>
    <property type="evidence" value="ECO:0007669"/>
    <property type="project" value="TreeGrafter"/>
</dbReference>
<dbReference type="PANTHER" id="PTHR43792">
    <property type="entry name" value="GNAT FAMILY, PUTATIVE (AFU_ORTHOLOGUE AFUA_3G00765)-RELATED-RELATED"/>
    <property type="match status" value="1"/>
</dbReference>
<dbReference type="AlphaFoldDB" id="A0A521DIC0"/>
<dbReference type="OrthoDB" id="9795206at2"/>
<comment type="similarity">
    <text evidence="3">Belongs to the acetyltransferase family. RimJ subfamily.</text>
</comment>
<dbReference type="InterPro" id="IPR051531">
    <property type="entry name" value="N-acetyltransferase"/>
</dbReference>
<dbReference type="Gene3D" id="3.40.630.30">
    <property type="match status" value="1"/>
</dbReference>
<evidence type="ECO:0000256" key="3">
    <source>
        <dbReference type="ARBA" id="ARBA00038502"/>
    </source>
</evidence>
<dbReference type="EMBL" id="FXTI01000006">
    <property type="protein sequence ID" value="SMO71335.1"/>
    <property type="molecule type" value="Genomic_DNA"/>
</dbReference>
<keyword evidence="1 5" id="KW-0808">Transferase</keyword>
<gene>
    <name evidence="5" type="ORF">SAMN06264849_10671</name>
</gene>
<dbReference type="Pfam" id="PF13302">
    <property type="entry name" value="Acetyltransf_3"/>
    <property type="match status" value="1"/>
</dbReference>
<evidence type="ECO:0000256" key="2">
    <source>
        <dbReference type="ARBA" id="ARBA00023315"/>
    </source>
</evidence>
<accession>A0A521DIC0</accession>
<protein>
    <submittedName>
        <fullName evidence="5">Ribosomal-protein-alanine N-acetyltransferase</fullName>
    </submittedName>
</protein>
<dbReference type="SUPFAM" id="SSF55729">
    <property type="entry name" value="Acyl-CoA N-acyltransferases (Nat)"/>
    <property type="match status" value="1"/>
</dbReference>
<dbReference type="GO" id="GO:0008999">
    <property type="term" value="F:protein-N-terminal-alanine acetyltransferase activity"/>
    <property type="evidence" value="ECO:0007669"/>
    <property type="project" value="TreeGrafter"/>
</dbReference>
<proteinExistence type="inferred from homology"/>
<evidence type="ECO:0000313" key="6">
    <source>
        <dbReference type="Proteomes" id="UP000315636"/>
    </source>
</evidence>
<organism evidence="5 6">
    <name type="scientific">Melghirimyces algeriensis</name>
    <dbReference type="NCBI Taxonomy" id="910412"/>
    <lineage>
        <taxon>Bacteria</taxon>
        <taxon>Bacillati</taxon>
        <taxon>Bacillota</taxon>
        <taxon>Bacilli</taxon>
        <taxon>Bacillales</taxon>
        <taxon>Thermoactinomycetaceae</taxon>
        <taxon>Melghirimyces</taxon>
    </lineage>
</organism>
<evidence type="ECO:0000259" key="4">
    <source>
        <dbReference type="PROSITE" id="PS51186"/>
    </source>
</evidence>